<gene>
    <name evidence="2" type="ORF">GALMADRAFT_632478</name>
</gene>
<keyword evidence="3" id="KW-1185">Reference proteome</keyword>
<dbReference type="AlphaFoldDB" id="A0A067SSC4"/>
<evidence type="ECO:0000256" key="1">
    <source>
        <dbReference type="SAM" id="MobiDB-lite"/>
    </source>
</evidence>
<accession>A0A067SSC4</accession>
<dbReference type="Proteomes" id="UP000027222">
    <property type="component" value="Unassembled WGS sequence"/>
</dbReference>
<organism evidence="2 3">
    <name type="scientific">Galerina marginata (strain CBS 339.88)</name>
    <dbReference type="NCBI Taxonomy" id="685588"/>
    <lineage>
        <taxon>Eukaryota</taxon>
        <taxon>Fungi</taxon>
        <taxon>Dikarya</taxon>
        <taxon>Basidiomycota</taxon>
        <taxon>Agaricomycotina</taxon>
        <taxon>Agaricomycetes</taxon>
        <taxon>Agaricomycetidae</taxon>
        <taxon>Agaricales</taxon>
        <taxon>Agaricineae</taxon>
        <taxon>Strophariaceae</taxon>
        <taxon>Galerina</taxon>
    </lineage>
</organism>
<protein>
    <submittedName>
        <fullName evidence="2">Uncharacterized protein</fullName>
    </submittedName>
</protein>
<feature type="region of interest" description="Disordered" evidence="1">
    <location>
        <begin position="1"/>
        <end position="24"/>
    </location>
</feature>
<sequence length="153" mass="16531">MTPNVRRKSSFQDRATTSPPSASGNPDVLSWRLIGQALRSLGQIRMLFEKIGSILKERIARGLTLGVLFLPTSSQVIMELDPLAPSITAFRSGTSVHLQASAFWGPLIVLCGLLELADGLSISFSLFFRLFLVSPKSSLVGRAILQISGCLSD</sequence>
<feature type="compositionally biased region" description="Polar residues" evidence="1">
    <location>
        <begin position="12"/>
        <end position="24"/>
    </location>
</feature>
<evidence type="ECO:0000313" key="3">
    <source>
        <dbReference type="Proteomes" id="UP000027222"/>
    </source>
</evidence>
<name>A0A067SSC4_GALM3</name>
<evidence type="ECO:0000313" key="2">
    <source>
        <dbReference type="EMBL" id="KDR73791.1"/>
    </source>
</evidence>
<reference evidence="3" key="1">
    <citation type="journal article" date="2014" name="Proc. Natl. Acad. Sci. U.S.A.">
        <title>Extensive sampling of basidiomycete genomes demonstrates inadequacy of the white-rot/brown-rot paradigm for wood decay fungi.</title>
        <authorList>
            <person name="Riley R."/>
            <person name="Salamov A.A."/>
            <person name="Brown D.W."/>
            <person name="Nagy L.G."/>
            <person name="Floudas D."/>
            <person name="Held B.W."/>
            <person name="Levasseur A."/>
            <person name="Lombard V."/>
            <person name="Morin E."/>
            <person name="Otillar R."/>
            <person name="Lindquist E.A."/>
            <person name="Sun H."/>
            <person name="LaButti K.M."/>
            <person name="Schmutz J."/>
            <person name="Jabbour D."/>
            <person name="Luo H."/>
            <person name="Baker S.E."/>
            <person name="Pisabarro A.G."/>
            <person name="Walton J.D."/>
            <person name="Blanchette R.A."/>
            <person name="Henrissat B."/>
            <person name="Martin F."/>
            <person name="Cullen D."/>
            <person name="Hibbett D.S."/>
            <person name="Grigoriev I.V."/>
        </authorList>
    </citation>
    <scope>NUCLEOTIDE SEQUENCE [LARGE SCALE GENOMIC DNA]</scope>
    <source>
        <strain evidence="3">CBS 339.88</strain>
    </source>
</reference>
<dbReference type="HOGENOM" id="CLU_1713386_0_0_1"/>
<dbReference type="EMBL" id="KL142385">
    <property type="protein sequence ID" value="KDR73791.1"/>
    <property type="molecule type" value="Genomic_DNA"/>
</dbReference>
<proteinExistence type="predicted"/>